<name>X1GGV4_9ZZZZ</name>
<evidence type="ECO:0000313" key="1">
    <source>
        <dbReference type="EMBL" id="GAH44030.1"/>
    </source>
</evidence>
<dbReference type="EMBL" id="BARU01010001">
    <property type="protein sequence ID" value="GAH44030.1"/>
    <property type="molecule type" value="Genomic_DNA"/>
</dbReference>
<proteinExistence type="predicted"/>
<sequence>MEIGGMEVVPILPEVNPDAPDVYFENNVGTHYTLTAVTPIDFGTVEAGDSGELSDIYVDNEAVGTPANDLDDPIIDGVAHPTAQVGAAADTYDAMEYGPDGVNYYDPWRHDSANPIINPIPADGPAGTREQVYMRWSPPGAAAGGAKIWATEISGTYT</sequence>
<comment type="caution">
    <text evidence="1">The sequence shown here is derived from an EMBL/GenBank/DDBJ whole genome shotgun (WGS) entry which is preliminary data.</text>
</comment>
<dbReference type="AlphaFoldDB" id="X1GGV4"/>
<protein>
    <submittedName>
        <fullName evidence="1">Uncharacterized protein</fullName>
    </submittedName>
</protein>
<reference evidence="1" key="1">
    <citation type="journal article" date="2014" name="Front. Microbiol.">
        <title>High frequency of phylogenetically diverse reductive dehalogenase-homologous genes in deep subseafloor sedimentary metagenomes.</title>
        <authorList>
            <person name="Kawai M."/>
            <person name="Futagami T."/>
            <person name="Toyoda A."/>
            <person name="Takaki Y."/>
            <person name="Nishi S."/>
            <person name="Hori S."/>
            <person name="Arai W."/>
            <person name="Tsubouchi T."/>
            <person name="Morono Y."/>
            <person name="Uchiyama I."/>
            <person name="Ito T."/>
            <person name="Fujiyama A."/>
            <person name="Inagaki F."/>
            <person name="Takami H."/>
        </authorList>
    </citation>
    <scope>NUCLEOTIDE SEQUENCE</scope>
    <source>
        <strain evidence="1">Expedition CK06-06</strain>
    </source>
</reference>
<organism evidence="1">
    <name type="scientific">marine sediment metagenome</name>
    <dbReference type="NCBI Taxonomy" id="412755"/>
    <lineage>
        <taxon>unclassified sequences</taxon>
        <taxon>metagenomes</taxon>
        <taxon>ecological metagenomes</taxon>
    </lineage>
</organism>
<accession>X1GGV4</accession>
<gene>
    <name evidence="1" type="ORF">S03H2_19174</name>
</gene>